<organism evidence="2 3">
    <name type="scientific">Oceanobacillus profundus</name>
    <dbReference type="NCBI Taxonomy" id="372463"/>
    <lineage>
        <taxon>Bacteria</taxon>
        <taxon>Bacillati</taxon>
        <taxon>Bacillota</taxon>
        <taxon>Bacilli</taxon>
        <taxon>Bacillales</taxon>
        <taxon>Bacillaceae</taxon>
        <taxon>Oceanobacillus</taxon>
    </lineage>
</organism>
<reference evidence="2 3" key="1">
    <citation type="journal article" date="2007" name="Int. J. Syst. Evol. Microbiol.">
        <title>Oceanobacillus profundus sp. nov., isolated from a deep-sea sediment core.</title>
        <authorList>
            <person name="Kim Y.G."/>
            <person name="Choi D.H."/>
            <person name="Hyun S."/>
            <person name="Cho B.C."/>
        </authorList>
    </citation>
    <scope>NUCLEOTIDE SEQUENCE [LARGE SCALE GENOMIC DNA]</scope>
    <source>
        <strain evidence="2 3">DSM 18246</strain>
    </source>
</reference>
<dbReference type="EMBL" id="QWEH01000014">
    <property type="protein sequence ID" value="RHW30309.1"/>
    <property type="molecule type" value="Genomic_DNA"/>
</dbReference>
<name>A0A417YC92_9BACI</name>
<keyword evidence="3" id="KW-1185">Reference proteome</keyword>
<keyword evidence="1" id="KW-0472">Membrane</keyword>
<comment type="caution">
    <text evidence="2">The sequence shown here is derived from an EMBL/GenBank/DDBJ whole genome shotgun (WGS) entry which is preliminary data.</text>
</comment>
<proteinExistence type="predicted"/>
<keyword evidence="1" id="KW-1133">Transmembrane helix</keyword>
<evidence type="ECO:0000313" key="3">
    <source>
        <dbReference type="Proteomes" id="UP000285456"/>
    </source>
</evidence>
<feature type="transmembrane region" description="Helical" evidence="1">
    <location>
        <begin position="31"/>
        <end position="49"/>
    </location>
</feature>
<keyword evidence="1" id="KW-0812">Transmembrane</keyword>
<gene>
    <name evidence="2" type="ORF">D1B32_17195</name>
</gene>
<dbReference type="AlphaFoldDB" id="A0A417YC92"/>
<dbReference type="Proteomes" id="UP000285456">
    <property type="component" value="Unassembled WGS sequence"/>
</dbReference>
<evidence type="ECO:0000256" key="1">
    <source>
        <dbReference type="SAM" id="Phobius"/>
    </source>
</evidence>
<dbReference type="OrthoDB" id="2970258at2"/>
<accession>A0A417YC92</accession>
<protein>
    <submittedName>
        <fullName evidence="2">Uncharacterized protein</fullName>
    </submittedName>
</protein>
<evidence type="ECO:0000313" key="2">
    <source>
        <dbReference type="EMBL" id="RHW30309.1"/>
    </source>
</evidence>
<sequence length="72" mass="8200">MKSKVTIRCSSLITLYEWSKTNKNQKRKKQIFITLTVGGTLLAILLVFFPEMPGPTQIVEGIFKPLGKFLEK</sequence>